<dbReference type="Ensembl" id="ENSEBUT00000027769.1">
    <property type="protein sequence ID" value="ENSEBUP00000027193.1"/>
    <property type="gene ID" value="ENSEBUG00000016687.1"/>
</dbReference>
<dbReference type="Proteomes" id="UP000694388">
    <property type="component" value="Unplaced"/>
</dbReference>
<dbReference type="Gene3D" id="1.20.5.190">
    <property type="match status" value="1"/>
</dbReference>
<protein>
    <submittedName>
        <fullName evidence="2">Uncharacterized protein</fullName>
    </submittedName>
</protein>
<evidence type="ECO:0000313" key="3">
    <source>
        <dbReference type="Proteomes" id="UP000694388"/>
    </source>
</evidence>
<feature type="region of interest" description="Disordered" evidence="1">
    <location>
        <begin position="67"/>
        <end position="104"/>
    </location>
</feature>
<dbReference type="CDD" id="cd23767">
    <property type="entry name" value="IQCD"/>
    <property type="match status" value="2"/>
</dbReference>
<feature type="compositionally biased region" description="Acidic residues" evidence="1">
    <location>
        <begin position="184"/>
        <end position="193"/>
    </location>
</feature>
<evidence type="ECO:0000313" key="2">
    <source>
        <dbReference type="Ensembl" id="ENSEBUP00000027193.1"/>
    </source>
</evidence>
<dbReference type="FunFam" id="1.20.5.190:FF:000055">
    <property type="entry name" value="Putative microtubule-associated protein futsch"/>
    <property type="match status" value="1"/>
</dbReference>
<dbReference type="AlphaFoldDB" id="A0A8C4RAB0"/>
<dbReference type="InterPro" id="IPR027417">
    <property type="entry name" value="P-loop_NTPase"/>
</dbReference>
<dbReference type="SUPFAM" id="SSF52540">
    <property type="entry name" value="P-loop containing nucleoside triphosphate hydrolases"/>
    <property type="match status" value="1"/>
</dbReference>
<name>A0A8C4RAB0_EPTBU</name>
<dbReference type="SMART" id="SM00015">
    <property type="entry name" value="IQ"/>
    <property type="match status" value="2"/>
</dbReference>
<organism evidence="2 3">
    <name type="scientific">Eptatretus burgeri</name>
    <name type="common">Inshore hagfish</name>
    <dbReference type="NCBI Taxonomy" id="7764"/>
    <lineage>
        <taxon>Eukaryota</taxon>
        <taxon>Metazoa</taxon>
        <taxon>Chordata</taxon>
        <taxon>Craniata</taxon>
        <taxon>Vertebrata</taxon>
        <taxon>Cyclostomata</taxon>
        <taxon>Myxini</taxon>
        <taxon>Myxiniformes</taxon>
        <taxon>Myxinidae</taxon>
        <taxon>Eptatretinae</taxon>
        <taxon>Eptatretus</taxon>
    </lineage>
</organism>
<dbReference type="PROSITE" id="PS50096">
    <property type="entry name" value="IQ"/>
    <property type="match status" value="2"/>
</dbReference>
<dbReference type="InterPro" id="IPR000048">
    <property type="entry name" value="IQ_motif_EF-hand-BS"/>
</dbReference>
<feature type="compositionally biased region" description="Low complexity" evidence="1">
    <location>
        <begin position="80"/>
        <end position="100"/>
    </location>
</feature>
<dbReference type="Pfam" id="PF00612">
    <property type="entry name" value="IQ"/>
    <property type="match status" value="2"/>
</dbReference>
<accession>A0A8C4RAB0</accession>
<dbReference type="GeneTree" id="ENSGT00930000152771"/>
<keyword evidence="3" id="KW-1185">Reference proteome</keyword>
<reference evidence="2" key="2">
    <citation type="submission" date="2025-09" db="UniProtKB">
        <authorList>
            <consortium name="Ensembl"/>
        </authorList>
    </citation>
    <scope>IDENTIFICATION</scope>
</reference>
<proteinExistence type="predicted"/>
<evidence type="ECO:0000256" key="1">
    <source>
        <dbReference type="SAM" id="MobiDB-lite"/>
    </source>
</evidence>
<reference evidence="2" key="1">
    <citation type="submission" date="2025-08" db="UniProtKB">
        <authorList>
            <consortium name="Ensembl"/>
        </authorList>
    </citation>
    <scope>IDENTIFICATION</scope>
</reference>
<sequence>MNSHFLGDPAKKGAVITIQSGYRGYRARKDLKTKHQSATTIQANYCGYQTRKYLKNIGDGNDMVTFQDEPTHNKVPNQVHSLQSSSLSSQGHSSRTRSCSPGPKCDLDSALEVERRVQIGKVIQPRVDHDGGTTSRDMSLIITKKMSPQNDDVVFSHGLETSGINSHFLVYLPRKGQSSPSNQDTEDIEPGRI</sequence>
<feature type="region of interest" description="Disordered" evidence="1">
    <location>
        <begin position="174"/>
        <end position="193"/>
    </location>
</feature>